<feature type="compositionally biased region" description="Basic and acidic residues" evidence="1">
    <location>
        <begin position="40"/>
        <end position="51"/>
    </location>
</feature>
<evidence type="ECO:0000256" key="1">
    <source>
        <dbReference type="SAM" id="MobiDB-lite"/>
    </source>
</evidence>
<name>A0A1S8A7J1_ROSNE</name>
<sequence length="51" mass="5597">MEAVMEAEGRDGDTTYGNAALRRESLERRGRAIKLTETTDTEHDQTGDGGQ</sequence>
<protein>
    <submittedName>
        <fullName evidence="2">Uncharacterized protein</fullName>
    </submittedName>
</protein>
<proteinExistence type="predicted"/>
<dbReference type="EMBL" id="DF977463">
    <property type="protein sequence ID" value="GAW26013.1"/>
    <property type="molecule type" value="Genomic_DNA"/>
</dbReference>
<reference evidence="2" key="1">
    <citation type="submission" date="2016-03" db="EMBL/GenBank/DDBJ databases">
        <title>Draft genome sequence of Rosellinia necatrix.</title>
        <authorList>
            <person name="Kanematsu S."/>
        </authorList>
    </citation>
    <scope>NUCLEOTIDE SEQUENCE [LARGE SCALE GENOMIC DNA]</scope>
    <source>
        <strain evidence="2">W97</strain>
    </source>
</reference>
<keyword evidence="3" id="KW-1185">Reference proteome</keyword>
<organism evidence="2">
    <name type="scientific">Rosellinia necatrix</name>
    <name type="common">White root-rot fungus</name>
    <dbReference type="NCBI Taxonomy" id="77044"/>
    <lineage>
        <taxon>Eukaryota</taxon>
        <taxon>Fungi</taxon>
        <taxon>Dikarya</taxon>
        <taxon>Ascomycota</taxon>
        <taxon>Pezizomycotina</taxon>
        <taxon>Sordariomycetes</taxon>
        <taxon>Xylariomycetidae</taxon>
        <taxon>Xylariales</taxon>
        <taxon>Xylariaceae</taxon>
        <taxon>Rosellinia</taxon>
    </lineage>
</organism>
<feature type="region of interest" description="Disordered" evidence="1">
    <location>
        <begin position="1"/>
        <end position="51"/>
    </location>
</feature>
<dbReference type="AlphaFoldDB" id="A0A1S8A7J1"/>
<dbReference type="Proteomes" id="UP000054516">
    <property type="component" value="Unassembled WGS sequence"/>
</dbReference>
<evidence type="ECO:0000313" key="3">
    <source>
        <dbReference type="Proteomes" id="UP000054516"/>
    </source>
</evidence>
<evidence type="ECO:0000313" key="2">
    <source>
        <dbReference type="EMBL" id="GAW26013.1"/>
    </source>
</evidence>
<feature type="compositionally biased region" description="Basic and acidic residues" evidence="1">
    <location>
        <begin position="21"/>
        <end position="30"/>
    </location>
</feature>
<accession>A0A1S8A7J1</accession>
<gene>
    <name evidence="2" type="ORF">SAMD00023353_1801650</name>
</gene>